<feature type="region of interest" description="Disordered" evidence="1">
    <location>
        <begin position="1"/>
        <end position="117"/>
    </location>
</feature>
<sequence length="199" mass="20986">MGEHSRAVKGVARVRGGYDGHGDGGAALSSSVSWASPAPTGVSAGQNKTPGELGLEGNRGSDSNHWGAEHRGHKSGHGCWPSRELAGRNTAGARTGHGGFLTRAGTEECPRRGRRHGRVGAEGTQLVLGACTWRKWRPGGAAEGEAPCAWTSDWEQEGNAEEAGAEPPWMGSRDEWRRGSSLRAGEEDSTELIRGVRIN</sequence>
<proteinExistence type="predicted"/>
<comment type="caution">
    <text evidence="2">The sequence shown here is derived from an EMBL/GenBank/DDBJ whole genome shotgun (WGS) entry which is preliminary data.</text>
</comment>
<organism evidence="2">
    <name type="scientific">Zea mays</name>
    <name type="common">Maize</name>
    <dbReference type="NCBI Taxonomy" id="4577"/>
    <lineage>
        <taxon>Eukaryota</taxon>
        <taxon>Viridiplantae</taxon>
        <taxon>Streptophyta</taxon>
        <taxon>Embryophyta</taxon>
        <taxon>Tracheophyta</taxon>
        <taxon>Spermatophyta</taxon>
        <taxon>Magnoliopsida</taxon>
        <taxon>Liliopsida</taxon>
        <taxon>Poales</taxon>
        <taxon>Poaceae</taxon>
        <taxon>PACMAD clade</taxon>
        <taxon>Panicoideae</taxon>
        <taxon>Andropogonodae</taxon>
        <taxon>Andropogoneae</taxon>
        <taxon>Tripsacinae</taxon>
        <taxon>Zea</taxon>
    </lineage>
</organism>
<dbReference type="EMBL" id="NCVQ01000003">
    <property type="protein sequence ID" value="PWZ37974.1"/>
    <property type="molecule type" value="Genomic_DNA"/>
</dbReference>
<reference evidence="2" key="1">
    <citation type="journal article" date="2018" name="Nat. Genet.">
        <title>Extensive intraspecific gene order and gene structural variations between Mo17 and other maize genomes.</title>
        <authorList>
            <person name="Sun S."/>
            <person name="Zhou Y."/>
            <person name="Chen J."/>
            <person name="Shi J."/>
            <person name="Zhao H."/>
            <person name="Zhao H."/>
            <person name="Song W."/>
            <person name="Zhang M."/>
            <person name="Cui Y."/>
            <person name="Dong X."/>
            <person name="Liu H."/>
            <person name="Ma X."/>
            <person name="Jiao Y."/>
            <person name="Wang B."/>
            <person name="Wei X."/>
            <person name="Stein J.C."/>
            <person name="Glaubitz J.C."/>
            <person name="Lu F."/>
            <person name="Yu G."/>
            <person name="Liang C."/>
            <person name="Fengler K."/>
            <person name="Li B."/>
            <person name="Rafalski A."/>
            <person name="Schnable P.S."/>
            <person name="Ware D.H."/>
            <person name="Buckler E.S."/>
            <person name="Lai J."/>
        </authorList>
    </citation>
    <scope>NUCLEOTIDE SEQUENCE [LARGE SCALE GENOMIC DNA]</scope>
    <source>
        <tissue evidence="2">Seedling</tissue>
    </source>
</reference>
<feature type="region of interest" description="Disordered" evidence="1">
    <location>
        <begin position="155"/>
        <end position="199"/>
    </location>
</feature>
<feature type="compositionally biased region" description="Acidic residues" evidence="1">
    <location>
        <begin position="155"/>
        <end position="164"/>
    </location>
</feature>
<gene>
    <name evidence="2" type="ORF">Zm00014a_038388</name>
</gene>
<accession>A0A3L6FV45</accession>
<dbReference type="Proteomes" id="UP000251960">
    <property type="component" value="Chromosome 2"/>
</dbReference>
<name>A0A3L6FV45_MAIZE</name>
<dbReference type="AlphaFoldDB" id="A0A3L6FV45"/>
<evidence type="ECO:0000256" key="1">
    <source>
        <dbReference type="SAM" id="MobiDB-lite"/>
    </source>
</evidence>
<evidence type="ECO:0000313" key="2">
    <source>
        <dbReference type="EMBL" id="PWZ37974.1"/>
    </source>
</evidence>
<protein>
    <submittedName>
        <fullName evidence="2">Uncharacterized protein</fullName>
    </submittedName>
</protein>